<dbReference type="InterPro" id="IPR036179">
    <property type="entry name" value="Ig-like_dom_sf"/>
</dbReference>
<dbReference type="Pfam" id="PF24518">
    <property type="entry name" value="Ig_CD22"/>
    <property type="match status" value="1"/>
</dbReference>
<keyword evidence="3" id="KW-1185">Reference proteome</keyword>
<evidence type="ECO:0000313" key="3">
    <source>
        <dbReference type="Proteomes" id="UP000694397"/>
    </source>
</evidence>
<feature type="domain" description="Immunoglobulin" evidence="1">
    <location>
        <begin position="122"/>
        <end position="186"/>
    </location>
</feature>
<name>A0A8C9RBY7_SCLFO</name>
<evidence type="ECO:0000259" key="1">
    <source>
        <dbReference type="SMART" id="SM00409"/>
    </source>
</evidence>
<dbReference type="OrthoDB" id="8887244at2759"/>
<evidence type="ECO:0000313" key="2">
    <source>
        <dbReference type="Ensembl" id="ENSSFOP00015008987.2"/>
    </source>
</evidence>
<reference evidence="2" key="2">
    <citation type="submission" date="2025-08" db="UniProtKB">
        <authorList>
            <consortium name="Ensembl"/>
        </authorList>
    </citation>
    <scope>IDENTIFICATION</scope>
</reference>
<feature type="domain" description="Immunoglobulin" evidence="1">
    <location>
        <begin position="15"/>
        <end position="121"/>
    </location>
</feature>
<sequence>MFWVLGRHWAIWYPKEPVCAVRGSTVVIPCTYFYPEGNQVKETMWCLNHENCIQTLYVCHSKNVSVSSGYKDRAECLGDKEKYCTLMIKNIRHTDTGVYKFRFITDKDKWYGKEGVTVLITGKVVMTSSCSLNQSEFIWFKDKEHLPETHFILHFHSVSLKHFGKYSCAIKGYEETVSTDYHLDVQSKNCFKI</sequence>
<organism evidence="2 3">
    <name type="scientific">Scleropages formosus</name>
    <name type="common">Asian bonytongue</name>
    <name type="synonym">Osteoglossum formosum</name>
    <dbReference type="NCBI Taxonomy" id="113540"/>
    <lineage>
        <taxon>Eukaryota</taxon>
        <taxon>Metazoa</taxon>
        <taxon>Chordata</taxon>
        <taxon>Craniata</taxon>
        <taxon>Vertebrata</taxon>
        <taxon>Euteleostomi</taxon>
        <taxon>Actinopterygii</taxon>
        <taxon>Neopterygii</taxon>
        <taxon>Teleostei</taxon>
        <taxon>Osteoglossocephala</taxon>
        <taxon>Osteoglossomorpha</taxon>
        <taxon>Osteoglossiformes</taxon>
        <taxon>Osteoglossidae</taxon>
        <taxon>Scleropages</taxon>
    </lineage>
</organism>
<dbReference type="SMART" id="SM00409">
    <property type="entry name" value="IG"/>
    <property type="match status" value="2"/>
</dbReference>
<dbReference type="PANTHER" id="PTHR46013:SF4">
    <property type="entry name" value="B-CELL RECEPTOR CD22-RELATED"/>
    <property type="match status" value="1"/>
</dbReference>
<reference evidence="2 3" key="1">
    <citation type="submission" date="2019-04" db="EMBL/GenBank/DDBJ databases">
        <authorList>
            <consortium name="Wellcome Sanger Institute Data Sharing"/>
        </authorList>
    </citation>
    <scope>NUCLEOTIDE SEQUENCE [LARGE SCALE GENOMIC DNA]</scope>
</reference>
<dbReference type="SUPFAM" id="SSF48726">
    <property type="entry name" value="Immunoglobulin"/>
    <property type="match status" value="2"/>
</dbReference>
<dbReference type="GeneTree" id="ENSGT00940000172064"/>
<protein>
    <recommendedName>
        <fullName evidence="1">Immunoglobulin domain-containing protein</fullName>
    </recommendedName>
</protein>
<proteinExistence type="predicted"/>
<dbReference type="AlphaFoldDB" id="A0A8C9RBY7"/>
<dbReference type="InterPro" id="IPR056386">
    <property type="entry name" value="Ig_CD22"/>
</dbReference>
<dbReference type="Proteomes" id="UP000694397">
    <property type="component" value="Chromosome 6"/>
</dbReference>
<reference evidence="2" key="3">
    <citation type="submission" date="2025-09" db="UniProtKB">
        <authorList>
            <consortium name="Ensembl"/>
        </authorList>
    </citation>
    <scope>IDENTIFICATION</scope>
</reference>
<dbReference type="Gene3D" id="2.60.40.10">
    <property type="entry name" value="Immunoglobulins"/>
    <property type="match status" value="2"/>
</dbReference>
<dbReference type="InterPro" id="IPR013783">
    <property type="entry name" value="Ig-like_fold"/>
</dbReference>
<dbReference type="Ensembl" id="ENSSFOT00015009112.2">
    <property type="protein sequence ID" value="ENSSFOP00015008987.2"/>
    <property type="gene ID" value="ENSSFOG00015005855.2"/>
</dbReference>
<accession>A0A8C9RBY7</accession>
<dbReference type="InterPro" id="IPR003599">
    <property type="entry name" value="Ig_sub"/>
</dbReference>
<dbReference type="PANTHER" id="PTHR46013">
    <property type="entry name" value="VASCULAR CELL ADHESION MOLECULE 1"/>
    <property type="match status" value="1"/>
</dbReference>